<keyword evidence="3" id="KW-1185">Reference proteome</keyword>
<dbReference type="RefSeq" id="WP_170131619.1">
    <property type="nucleotide sequence ID" value="NZ_QGDQ01000032.1"/>
</dbReference>
<organism evidence="2 3">
    <name type="scientific">Quadrisphaera granulorum</name>
    <dbReference type="NCBI Taxonomy" id="317664"/>
    <lineage>
        <taxon>Bacteria</taxon>
        <taxon>Bacillati</taxon>
        <taxon>Actinomycetota</taxon>
        <taxon>Actinomycetes</taxon>
        <taxon>Kineosporiales</taxon>
        <taxon>Kineosporiaceae</taxon>
        <taxon>Quadrisphaera</taxon>
    </lineage>
</organism>
<reference evidence="2 3" key="1">
    <citation type="submission" date="2018-03" db="EMBL/GenBank/DDBJ databases">
        <title>Genomic Encyclopedia of Archaeal and Bacterial Type Strains, Phase II (KMG-II): from individual species to whole genera.</title>
        <authorList>
            <person name="Goeker M."/>
        </authorList>
    </citation>
    <scope>NUCLEOTIDE SEQUENCE [LARGE SCALE GENOMIC DNA]</scope>
    <source>
        <strain evidence="2 3">DSM 44889</strain>
    </source>
</reference>
<evidence type="ECO:0000259" key="1">
    <source>
        <dbReference type="Pfam" id="PF12697"/>
    </source>
</evidence>
<dbReference type="GO" id="GO:0047372">
    <property type="term" value="F:monoacylglycerol lipase activity"/>
    <property type="evidence" value="ECO:0007669"/>
    <property type="project" value="TreeGrafter"/>
</dbReference>
<dbReference type="InterPro" id="IPR050266">
    <property type="entry name" value="AB_hydrolase_sf"/>
</dbReference>
<dbReference type="GO" id="GO:0046464">
    <property type="term" value="P:acylglycerol catabolic process"/>
    <property type="evidence" value="ECO:0007669"/>
    <property type="project" value="TreeGrafter"/>
</dbReference>
<dbReference type="Pfam" id="PF12697">
    <property type="entry name" value="Abhydrolase_6"/>
    <property type="match status" value="1"/>
</dbReference>
<gene>
    <name evidence="2" type="ORF">BXY45_1326</name>
</gene>
<evidence type="ECO:0000313" key="3">
    <source>
        <dbReference type="Proteomes" id="UP000245469"/>
    </source>
</evidence>
<dbReference type="InterPro" id="IPR000073">
    <property type="entry name" value="AB_hydrolase_1"/>
</dbReference>
<dbReference type="AlphaFoldDB" id="A0A315ZS59"/>
<protein>
    <submittedName>
        <fullName evidence="2">Pimeloyl-ACP methyl ester carboxylesterase</fullName>
    </submittedName>
</protein>
<dbReference type="EMBL" id="QGDQ01000032">
    <property type="protein sequence ID" value="PWJ48129.1"/>
    <property type="molecule type" value="Genomic_DNA"/>
</dbReference>
<dbReference type="InterPro" id="IPR029058">
    <property type="entry name" value="AB_hydrolase_fold"/>
</dbReference>
<sequence length="256" mass="27779">MILAHDVAGSGPLLVLVHGITEDRRSWDPIDLTDSFTVLRVDVRGHGESEAAEPYDIPTLAADVHDTVLHVCAARSLSEDGLPEGRPVVVGHSMGGIVATAYGALFPARAVVNVDQPLHLAAMQQQVLQADGMLRGEQFPLFIEGMFAQMSGALDASEKARLDKIRAPKQDVVLGVWRILLEGSPEEVSQLVGELTKVPADVPYLVITGLDAGPEYAQWLQQAIPHAVQEVWQPPTHYPHLADPARFVARVESFVR</sequence>
<dbReference type="Gene3D" id="3.40.50.1820">
    <property type="entry name" value="alpha/beta hydrolase"/>
    <property type="match status" value="1"/>
</dbReference>
<accession>A0A315ZS59</accession>
<proteinExistence type="predicted"/>
<name>A0A315ZS59_9ACTN</name>
<evidence type="ECO:0000313" key="2">
    <source>
        <dbReference type="EMBL" id="PWJ48129.1"/>
    </source>
</evidence>
<feature type="domain" description="AB hydrolase-1" evidence="1">
    <location>
        <begin position="14"/>
        <end position="249"/>
    </location>
</feature>
<dbReference type="PANTHER" id="PTHR43798:SF33">
    <property type="entry name" value="HYDROLASE, PUTATIVE (AFU_ORTHOLOGUE AFUA_2G14860)-RELATED"/>
    <property type="match status" value="1"/>
</dbReference>
<dbReference type="Proteomes" id="UP000245469">
    <property type="component" value="Unassembled WGS sequence"/>
</dbReference>
<dbReference type="SUPFAM" id="SSF53474">
    <property type="entry name" value="alpha/beta-Hydrolases"/>
    <property type="match status" value="1"/>
</dbReference>
<comment type="caution">
    <text evidence="2">The sequence shown here is derived from an EMBL/GenBank/DDBJ whole genome shotgun (WGS) entry which is preliminary data.</text>
</comment>
<dbReference type="PANTHER" id="PTHR43798">
    <property type="entry name" value="MONOACYLGLYCEROL LIPASE"/>
    <property type="match status" value="1"/>
</dbReference>
<dbReference type="GO" id="GO:0016020">
    <property type="term" value="C:membrane"/>
    <property type="evidence" value="ECO:0007669"/>
    <property type="project" value="TreeGrafter"/>
</dbReference>